<accession>X1T9F5</accession>
<sequence>MILMDIAKSILTQPVSPPMPLENSNGTPIVKWQRGEIDGFSEDEKKQIAKDFESVLLNKLMDEMKNTIGSWGFDKDGASSQVQGIFWLYLARDIANNGGIGLWKDIYQFLTDTNESKTTIKSLDRNV</sequence>
<comment type="caution">
    <text evidence="1">The sequence shown here is derived from an EMBL/GenBank/DDBJ whole genome shotgun (WGS) entry which is preliminary data.</text>
</comment>
<protein>
    <recommendedName>
        <fullName evidence="2">Flagellar protein FlgJ N-terminal domain-containing protein</fullName>
    </recommendedName>
</protein>
<evidence type="ECO:0008006" key="2">
    <source>
        <dbReference type="Google" id="ProtNLM"/>
    </source>
</evidence>
<dbReference type="EMBL" id="BARW01007593">
    <property type="protein sequence ID" value="GAI88001.1"/>
    <property type="molecule type" value="Genomic_DNA"/>
</dbReference>
<dbReference type="AlphaFoldDB" id="X1T9F5"/>
<evidence type="ECO:0000313" key="1">
    <source>
        <dbReference type="EMBL" id="GAI88001.1"/>
    </source>
</evidence>
<organism evidence="1">
    <name type="scientific">marine sediment metagenome</name>
    <dbReference type="NCBI Taxonomy" id="412755"/>
    <lineage>
        <taxon>unclassified sequences</taxon>
        <taxon>metagenomes</taxon>
        <taxon>ecological metagenomes</taxon>
    </lineage>
</organism>
<proteinExistence type="predicted"/>
<name>X1T9F5_9ZZZZ</name>
<gene>
    <name evidence="1" type="ORF">S12H4_15765</name>
</gene>
<reference evidence="1" key="1">
    <citation type="journal article" date="2014" name="Front. Microbiol.">
        <title>High frequency of phylogenetically diverse reductive dehalogenase-homologous genes in deep subseafloor sedimentary metagenomes.</title>
        <authorList>
            <person name="Kawai M."/>
            <person name="Futagami T."/>
            <person name="Toyoda A."/>
            <person name="Takaki Y."/>
            <person name="Nishi S."/>
            <person name="Hori S."/>
            <person name="Arai W."/>
            <person name="Tsubouchi T."/>
            <person name="Morono Y."/>
            <person name="Uchiyama I."/>
            <person name="Ito T."/>
            <person name="Fujiyama A."/>
            <person name="Inagaki F."/>
            <person name="Takami H."/>
        </authorList>
    </citation>
    <scope>NUCLEOTIDE SEQUENCE</scope>
    <source>
        <strain evidence="1">Expedition CK06-06</strain>
    </source>
</reference>